<name>A0A1H6WYM2_9FLAO</name>
<organism evidence="1 2">
    <name type="scientific">Myroides marinus</name>
    <dbReference type="NCBI Taxonomy" id="703342"/>
    <lineage>
        <taxon>Bacteria</taxon>
        <taxon>Pseudomonadati</taxon>
        <taxon>Bacteroidota</taxon>
        <taxon>Flavobacteriia</taxon>
        <taxon>Flavobacteriales</taxon>
        <taxon>Flavobacteriaceae</taxon>
        <taxon>Myroides</taxon>
    </lineage>
</organism>
<dbReference type="GeneID" id="82258088"/>
<sequence length="564" mass="65788">MTIAQILKQFDKASLATASKLVIRELEEEKKAHWVAYVDEGNESHDVHVKLVGKQVDFVSCDCGVQVDQLCAHKTKMLLTLEDKLKGKKVVDKPVAKKTMSKKKMSESVALLHDVNQIDVYGWLEELFKKNKEVETEFLLKFGKSKANNYTVEEVDKILKDILVATMGRKRQEANAKQVKTLIDLFTIALAPVEDFLTINITQPIALDIYLRVVFRLFSFNHTVYHTSTRVNTFAKKFTERFLYTLFNVKDKAAIEKQLTLLRMNLQYQEGRLEYETYWYLFKLISDAIPEELLHKYILEIIELKKFAEGEEEEYDSIQGISRFLLNVVNKNNVFKQYYKAFRPVQYDEEFNLFLIKLVIDIDLPHAEQLCQLIIDKHLHMFRNDGVEDILTEIKQKLGKNEDVLEMRKKRFAESLNIDDYKFIIKSFKNKKEAEAFKTDIKSKLSKATLYLRELAKYFEILDYEKDYVEMLNKLKVTPSFALINKYSKKLYKADAKTLLDRIMMGGQSVNSIPSEALLSTDLLMFILDNYTSGEILNKLMKYSAPRNSMNLYIKQAIIANQKR</sequence>
<dbReference type="RefSeq" id="WP_074747203.1">
    <property type="nucleotide sequence ID" value="NZ_FNYS01000017.1"/>
</dbReference>
<gene>
    <name evidence="1" type="ORF">SAMN04488018_11736</name>
</gene>
<dbReference type="Proteomes" id="UP000183077">
    <property type="component" value="Unassembled WGS sequence"/>
</dbReference>
<reference evidence="1 2" key="1">
    <citation type="submission" date="2016-10" db="EMBL/GenBank/DDBJ databases">
        <authorList>
            <person name="de Groot N.N."/>
        </authorList>
    </citation>
    <scope>NUCLEOTIDE SEQUENCE [LARGE SCALE GENOMIC DNA]</scope>
    <source>
        <strain evidence="1 2">DSM 23048</strain>
    </source>
</reference>
<proteinExistence type="predicted"/>
<accession>A0A1H6WYM2</accession>
<evidence type="ECO:0000313" key="1">
    <source>
        <dbReference type="EMBL" id="SEJ21973.1"/>
    </source>
</evidence>
<evidence type="ECO:0000313" key="2">
    <source>
        <dbReference type="Proteomes" id="UP000183077"/>
    </source>
</evidence>
<evidence type="ECO:0008006" key="3">
    <source>
        <dbReference type="Google" id="ProtNLM"/>
    </source>
</evidence>
<protein>
    <recommendedName>
        <fullName evidence="3">SWIM-type domain-containing protein</fullName>
    </recommendedName>
</protein>
<dbReference type="EMBL" id="FNYS01000017">
    <property type="protein sequence ID" value="SEJ21973.1"/>
    <property type="molecule type" value="Genomic_DNA"/>
</dbReference>
<dbReference type="AlphaFoldDB" id="A0A1H6WYM2"/>